<dbReference type="PANTHER" id="PTHR21660">
    <property type="entry name" value="THIOESTERASE SUPERFAMILY MEMBER-RELATED"/>
    <property type="match status" value="1"/>
</dbReference>
<dbReference type="InterPro" id="IPR039298">
    <property type="entry name" value="ACOT13"/>
</dbReference>
<evidence type="ECO:0000256" key="2">
    <source>
        <dbReference type="ARBA" id="ARBA00022801"/>
    </source>
</evidence>
<dbReference type="CDD" id="cd03443">
    <property type="entry name" value="PaaI_thioesterase"/>
    <property type="match status" value="1"/>
</dbReference>
<dbReference type="Proteomes" id="UP000672657">
    <property type="component" value="Unassembled WGS sequence"/>
</dbReference>
<name>A0ABM8TLZ8_9BURK</name>
<dbReference type="SUPFAM" id="SSF54637">
    <property type="entry name" value="Thioesterase/thiol ester dehydrase-isomerase"/>
    <property type="match status" value="1"/>
</dbReference>
<proteinExistence type="inferred from homology"/>
<organism evidence="4 5">
    <name type="scientific">Cupriavidus numazuensis</name>
    <dbReference type="NCBI Taxonomy" id="221992"/>
    <lineage>
        <taxon>Bacteria</taxon>
        <taxon>Pseudomonadati</taxon>
        <taxon>Pseudomonadota</taxon>
        <taxon>Betaproteobacteria</taxon>
        <taxon>Burkholderiales</taxon>
        <taxon>Burkholderiaceae</taxon>
        <taxon>Cupriavidus</taxon>
    </lineage>
</organism>
<evidence type="ECO:0000256" key="1">
    <source>
        <dbReference type="ARBA" id="ARBA00008324"/>
    </source>
</evidence>
<feature type="domain" description="Thioesterase" evidence="3">
    <location>
        <begin position="62"/>
        <end position="137"/>
    </location>
</feature>
<comment type="caution">
    <text evidence="4">The sequence shown here is derived from an EMBL/GenBank/DDBJ whole genome shotgun (WGS) entry which is preliminary data.</text>
</comment>
<accession>A0ABM8TLZ8</accession>
<dbReference type="PANTHER" id="PTHR21660:SF1">
    <property type="entry name" value="ACYL-COENZYME A THIOESTERASE 13"/>
    <property type="match status" value="1"/>
</dbReference>
<evidence type="ECO:0000259" key="3">
    <source>
        <dbReference type="Pfam" id="PF03061"/>
    </source>
</evidence>
<dbReference type="Gene3D" id="3.10.129.10">
    <property type="entry name" value="Hotdog Thioesterase"/>
    <property type="match status" value="1"/>
</dbReference>
<dbReference type="Pfam" id="PF03061">
    <property type="entry name" value="4HBT"/>
    <property type="match status" value="1"/>
</dbReference>
<evidence type="ECO:0000313" key="4">
    <source>
        <dbReference type="EMBL" id="CAG2154303.1"/>
    </source>
</evidence>
<dbReference type="InterPro" id="IPR006683">
    <property type="entry name" value="Thioestr_dom"/>
</dbReference>
<evidence type="ECO:0000313" key="5">
    <source>
        <dbReference type="Proteomes" id="UP000672657"/>
    </source>
</evidence>
<dbReference type="InterPro" id="IPR029069">
    <property type="entry name" value="HotDog_dom_sf"/>
</dbReference>
<dbReference type="NCBIfam" id="TIGR00369">
    <property type="entry name" value="unchar_dom_1"/>
    <property type="match status" value="1"/>
</dbReference>
<keyword evidence="5" id="KW-1185">Reference proteome</keyword>
<gene>
    <name evidence="4" type="ORF">LMG26411_04604</name>
</gene>
<reference evidence="4 5" key="1">
    <citation type="submission" date="2021-03" db="EMBL/GenBank/DDBJ databases">
        <authorList>
            <person name="Peeters C."/>
        </authorList>
    </citation>
    <scope>NUCLEOTIDE SEQUENCE [LARGE SCALE GENOMIC DNA]</scope>
    <source>
        <strain evidence="4 5">LMG 26411</strain>
    </source>
</reference>
<protein>
    <recommendedName>
        <fullName evidence="3">Thioesterase domain-containing protein</fullName>
    </recommendedName>
</protein>
<sequence>MPPEALPSPSLTTGLQVLEAIRDGRMPGSSISHTMPMQLTHVGSGEVAMMAMPDTRHMNPSGMVHGGFAATCIDSAAALALFSSLDATTPYSTVDLNITYVRPLAQNTQYVVTGRLKERTKSLGLCSAEIRDVNDKLYALGSATLMIKAN</sequence>
<comment type="similarity">
    <text evidence="1">Belongs to the thioesterase PaaI family.</text>
</comment>
<keyword evidence="2" id="KW-0378">Hydrolase</keyword>
<dbReference type="EMBL" id="CAJPVI010000030">
    <property type="protein sequence ID" value="CAG2154303.1"/>
    <property type="molecule type" value="Genomic_DNA"/>
</dbReference>
<dbReference type="InterPro" id="IPR003736">
    <property type="entry name" value="PAAI_dom"/>
</dbReference>